<evidence type="ECO:0000256" key="3">
    <source>
        <dbReference type="ARBA" id="ARBA00022692"/>
    </source>
</evidence>
<dbReference type="SMART" id="SM00382">
    <property type="entry name" value="AAA"/>
    <property type="match status" value="1"/>
</dbReference>
<dbReference type="PROSITE" id="PS50893">
    <property type="entry name" value="ABC_TRANSPORTER_2"/>
    <property type="match status" value="1"/>
</dbReference>
<evidence type="ECO:0000256" key="10">
    <source>
        <dbReference type="SAM" id="Phobius"/>
    </source>
</evidence>
<dbReference type="Gene3D" id="1.20.1560.10">
    <property type="entry name" value="ABC transporter type 1, transmembrane domain"/>
    <property type="match status" value="1"/>
</dbReference>
<dbReference type="GO" id="GO:0140359">
    <property type="term" value="F:ABC-type transporter activity"/>
    <property type="evidence" value="ECO:0007669"/>
    <property type="project" value="InterPro"/>
</dbReference>
<dbReference type="GO" id="GO:0005524">
    <property type="term" value="F:ATP binding"/>
    <property type="evidence" value="ECO:0007669"/>
    <property type="project" value="UniProtKB-KW"/>
</dbReference>
<evidence type="ECO:0000256" key="1">
    <source>
        <dbReference type="ARBA" id="ARBA00004429"/>
    </source>
</evidence>
<proteinExistence type="inferred from homology"/>
<dbReference type="PANTHER" id="PTHR24221">
    <property type="entry name" value="ATP-BINDING CASSETTE SUB-FAMILY B"/>
    <property type="match status" value="1"/>
</dbReference>
<dbReference type="GO" id="GO:0034040">
    <property type="term" value="F:ATPase-coupled lipid transmembrane transporter activity"/>
    <property type="evidence" value="ECO:0007669"/>
    <property type="project" value="TreeGrafter"/>
</dbReference>
<dbReference type="InterPro" id="IPR003593">
    <property type="entry name" value="AAA+_ATPase"/>
</dbReference>
<dbReference type="SUPFAM" id="SSF90123">
    <property type="entry name" value="ABC transporter transmembrane region"/>
    <property type="match status" value="1"/>
</dbReference>
<dbReference type="InterPro" id="IPR011527">
    <property type="entry name" value="ABC1_TM_dom"/>
</dbReference>
<keyword evidence="7 10" id="KW-1133">Transmembrane helix</keyword>
<dbReference type="PROSITE" id="PS00211">
    <property type="entry name" value="ABC_TRANSPORTER_1"/>
    <property type="match status" value="1"/>
</dbReference>
<dbReference type="InterPro" id="IPR039421">
    <property type="entry name" value="Type_1_exporter"/>
</dbReference>
<keyword evidence="4" id="KW-0547">Nucleotide-binding</keyword>
<evidence type="ECO:0000259" key="12">
    <source>
        <dbReference type="PROSITE" id="PS50929"/>
    </source>
</evidence>
<dbReference type="SUPFAM" id="SSF52540">
    <property type="entry name" value="P-loop containing nucleoside triphosphate hydrolases"/>
    <property type="match status" value="1"/>
</dbReference>
<evidence type="ECO:0000256" key="8">
    <source>
        <dbReference type="ARBA" id="ARBA00023136"/>
    </source>
</evidence>
<name>A0A6P2CE08_9NOCA</name>
<dbReference type="InterPro" id="IPR036640">
    <property type="entry name" value="ABC1_TM_sf"/>
</dbReference>
<dbReference type="CDD" id="cd03228">
    <property type="entry name" value="ABCC_MRP_Like"/>
    <property type="match status" value="1"/>
</dbReference>
<gene>
    <name evidence="13" type="ORF">DW322_13095</name>
</gene>
<evidence type="ECO:0000313" key="14">
    <source>
        <dbReference type="Proteomes" id="UP000471120"/>
    </source>
</evidence>
<dbReference type="PROSITE" id="PS50929">
    <property type="entry name" value="ABC_TM1F"/>
    <property type="match status" value="1"/>
</dbReference>
<evidence type="ECO:0000256" key="9">
    <source>
        <dbReference type="ARBA" id="ARBA00023455"/>
    </source>
</evidence>
<sequence>MPGGGPMIRSDRPGETRGPVRDAAIALGRLVPVLRPQWRTAALTTVVATAGGALLVALVVAVAAIVGRIAVTGTAPSLGAWAALGLGVLVRAALTWWEMDLSHSLAYRVLAQLRSEVFARYTVAVPGRQPVRSGHAATVLGDIEKLEFFYAHTLAQLVGTGVLVSAGLAALVVVDGALAAVAAAGLVALVVVTAIDAPRAARAGADVTAARSALSARVADVLGGMREVLGYGLAARIRRDVGAASLGLARTHARRERLSRRADTIRDVVVTVSVVAVVAVASAGTISPQWVPALAAGTLGVLALAASAATTVAALPALAASAARVGDALTLPPATTPVTAPLPAPSGDLGLRVRGLRFAYDDAVVLDDLDLDVAPGEFVAITGPSGAGKSTLATLLARLVDPDDGTIKLVGNDAAAPLAALADDTLRRCVTLVAQDCAVLRGTVREALLHGNVRDAEDDELDRMLTQVGLSGAIDLDATIGYGGLRLSGGQRARLCLARALLRRPRILILDEITAALDDRTEAEVVRLLRETDCTRVVVSHRPATVAAADRVVTMSAP</sequence>
<comment type="subcellular location">
    <subcellularLocation>
        <location evidence="1">Cell inner membrane</location>
        <topology evidence="1">Multi-pass membrane protein</topology>
    </subcellularLocation>
</comment>
<comment type="similarity">
    <text evidence="9">Belongs to the ABC transporter superfamily. Siderophore-Fe(3+) uptake transporter (SIUT) (TC 3.A.1.21) family.</text>
</comment>
<protein>
    <submittedName>
        <fullName evidence="13">ABC transporter ATP-binding protein</fullName>
    </submittedName>
</protein>
<dbReference type="Pfam" id="PF00664">
    <property type="entry name" value="ABC_membrane"/>
    <property type="match status" value="1"/>
</dbReference>
<dbReference type="PANTHER" id="PTHR24221:SF654">
    <property type="entry name" value="ATP-BINDING CASSETTE SUB-FAMILY B MEMBER 6"/>
    <property type="match status" value="1"/>
</dbReference>
<comment type="caution">
    <text evidence="13">The sequence shown here is derived from an EMBL/GenBank/DDBJ whole genome shotgun (WGS) entry which is preliminary data.</text>
</comment>
<evidence type="ECO:0000259" key="11">
    <source>
        <dbReference type="PROSITE" id="PS50893"/>
    </source>
</evidence>
<keyword evidence="2" id="KW-1003">Cell membrane</keyword>
<keyword evidence="2" id="KW-0997">Cell inner membrane</keyword>
<keyword evidence="6" id="KW-1278">Translocase</keyword>
<dbReference type="GO" id="GO:0005886">
    <property type="term" value="C:plasma membrane"/>
    <property type="evidence" value="ECO:0007669"/>
    <property type="project" value="UniProtKB-SubCell"/>
</dbReference>
<feature type="domain" description="ABC transmembrane type-1" evidence="12">
    <location>
        <begin position="42"/>
        <end position="324"/>
    </location>
</feature>
<feature type="transmembrane region" description="Helical" evidence="10">
    <location>
        <begin position="78"/>
        <end position="97"/>
    </location>
</feature>
<keyword evidence="5 13" id="KW-0067">ATP-binding</keyword>
<reference evidence="13 14" key="1">
    <citation type="submission" date="2018-07" db="EMBL/GenBank/DDBJ databases">
        <title>Genome sequence of Rhodococcus rhodnii ATCC 35071 from Rhodnius prolixus.</title>
        <authorList>
            <person name="Patel V."/>
            <person name="Vogel K.J."/>
        </authorList>
    </citation>
    <scope>NUCLEOTIDE SEQUENCE [LARGE SCALE GENOMIC DNA]</scope>
    <source>
        <strain evidence="13 14">ATCC 35071</strain>
    </source>
</reference>
<keyword evidence="3 10" id="KW-0812">Transmembrane</keyword>
<evidence type="ECO:0000313" key="13">
    <source>
        <dbReference type="EMBL" id="TXG90987.1"/>
    </source>
</evidence>
<dbReference type="InterPro" id="IPR017871">
    <property type="entry name" value="ABC_transporter-like_CS"/>
</dbReference>
<dbReference type="InterPro" id="IPR003439">
    <property type="entry name" value="ABC_transporter-like_ATP-bd"/>
</dbReference>
<feature type="domain" description="ABC transporter" evidence="11">
    <location>
        <begin position="351"/>
        <end position="557"/>
    </location>
</feature>
<dbReference type="InterPro" id="IPR027417">
    <property type="entry name" value="P-loop_NTPase"/>
</dbReference>
<dbReference type="Gene3D" id="3.40.50.300">
    <property type="entry name" value="P-loop containing nucleotide triphosphate hydrolases"/>
    <property type="match status" value="1"/>
</dbReference>
<evidence type="ECO:0000256" key="6">
    <source>
        <dbReference type="ARBA" id="ARBA00022967"/>
    </source>
</evidence>
<evidence type="ECO:0000256" key="4">
    <source>
        <dbReference type="ARBA" id="ARBA00022741"/>
    </source>
</evidence>
<accession>A0A6P2CE08</accession>
<evidence type="ECO:0000256" key="7">
    <source>
        <dbReference type="ARBA" id="ARBA00022989"/>
    </source>
</evidence>
<dbReference type="Proteomes" id="UP000471120">
    <property type="component" value="Unassembled WGS sequence"/>
</dbReference>
<feature type="transmembrane region" description="Helical" evidence="10">
    <location>
        <begin position="290"/>
        <end position="315"/>
    </location>
</feature>
<keyword evidence="8 10" id="KW-0472">Membrane</keyword>
<feature type="transmembrane region" description="Helical" evidence="10">
    <location>
        <begin position="168"/>
        <end position="192"/>
    </location>
</feature>
<dbReference type="Pfam" id="PF00005">
    <property type="entry name" value="ABC_tran"/>
    <property type="match status" value="1"/>
</dbReference>
<feature type="transmembrane region" description="Helical" evidence="10">
    <location>
        <begin position="41"/>
        <end position="66"/>
    </location>
</feature>
<dbReference type="AlphaFoldDB" id="A0A6P2CE08"/>
<organism evidence="13 14">
    <name type="scientific">Rhodococcus rhodnii</name>
    <dbReference type="NCBI Taxonomy" id="38312"/>
    <lineage>
        <taxon>Bacteria</taxon>
        <taxon>Bacillati</taxon>
        <taxon>Actinomycetota</taxon>
        <taxon>Actinomycetes</taxon>
        <taxon>Mycobacteriales</taxon>
        <taxon>Nocardiaceae</taxon>
        <taxon>Rhodococcus</taxon>
    </lineage>
</organism>
<feature type="transmembrane region" description="Helical" evidence="10">
    <location>
        <begin position="264"/>
        <end position="284"/>
    </location>
</feature>
<evidence type="ECO:0000256" key="2">
    <source>
        <dbReference type="ARBA" id="ARBA00022519"/>
    </source>
</evidence>
<dbReference type="EMBL" id="QRCM01000001">
    <property type="protein sequence ID" value="TXG90987.1"/>
    <property type="molecule type" value="Genomic_DNA"/>
</dbReference>
<dbReference type="GO" id="GO:0016887">
    <property type="term" value="F:ATP hydrolysis activity"/>
    <property type="evidence" value="ECO:0007669"/>
    <property type="project" value="InterPro"/>
</dbReference>
<evidence type="ECO:0000256" key="5">
    <source>
        <dbReference type="ARBA" id="ARBA00022840"/>
    </source>
</evidence>